<accession>A0AAX1US96</accession>
<dbReference type="CDD" id="cd13666">
    <property type="entry name" value="PBP2_TRAP_DctP_like_1"/>
    <property type="match status" value="1"/>
</dbReference>
<dbReference type="GO" id="GO:0055085">
    <property type="term" value="P:transmembrane transport"/>
    <property type="evidence" value="ECO:0007669"/>
    <property type="project" value="InterPro"/>
</dbReference>
<evidence type="ECO:0000256" key="5">
    <source>
        <dbReference type="ARBA" id="ARBA00022764"/>
    </source>
</evidence>
<dbReference type="AlphaFoldDB" id="A0AAX1US96"/>
<comment type="caution">
    <text evidence="7">The sequence shown here is derived from an EMBL/GenBank/DDBJ whole genome shotgun (WGS) entry which is preliminary data.</text>
</comment>
<protein>
    <submittedName>
        <fullName evidence="7">C4-dicarboxylate ABC transporter</fullName>
    </submittedName>
</protein>
<feature type="signal peptide" evidence="6">
    <location>
        <begin position="1"/>
        <end position="23"/>
    </location>
</feature>
<dbReference type="Pfam" id="PF03480">
    <property type="entry name" value="DctP"/>
    <property type="match status" value="1"/>
</dbReference>
<sequence length="374" mass="40544">MKRLTALAGASLLGLLAATPILAEEITASIWFPDTHPLTRDGYVPLAKELEERSDGSLTMKLYTGTALLPPVAHLSGLTDGLVQMTYHAGTYTPSDLPEDNVIATLAIGLKDPITALFAVNDFYTSDPEMKAMFDRHGIVFLGAMSSPLYEMMCTREITTLEQIKGAKLRMPSTIHTAFANSMGAASVNVPSADMFSGLEKGQLDCAINALNDLKSRSLWDVAKFATRLPVGPYYAGWQYAIDADTWNGLSDEHRALLMDAVAGNTVDVSLAFQAAVDDALSEAEAHGVTVLDPAPELSKALDTFVAENMDRLIEETGTQLGVAEPKALADRFMATYAKWDERLADIPRDDAEALRKVMREELYSGIDLASYGR</sequence>
<dbReference type="EMBL" id="QWGP01000001">
    <property type="protein sequence ID" value="RHZ98814.1"/>
    <property type="molecule type" value="Genomic_DNA"/>
</dbReference>
<comment type="subcellular location">
    <subcellularLocation>
        <location evidence="1">Periplasm</location>
    </subcellularLocation>
</comment>
<feature type="chain" id="PRO_5043970873" evidence="6">
    <location>
        <begin position="24"/>
        <end position="374"/>
    </location>
</feature>
<proteinExistence type="inferred from homology"/>
<keyword evidence="3" id="KW-0813">Transport</keyword>
<dbReference type="NCBIfam" id="NF037995">
    <property type="entry name" value="TRAP_S1"/>
    <property type="match status" value="1"/>
</dbReference>
<comment type="similarity">
    <text evidence="2">Belongs to the bacterial solute-binding protein 7 family.</text>
</comment>
<dbReference type="PANTHER" id="PTHR33376:SF7">
    <property type="entry name" value="C4-DICARBOXYLATE-BINDING PROTEIN DCTB"/>
    <property type="match status" value="1"/>
</dbReference>
<dbReference type="PANTHER" id="PTHR33376">
    <property type="match status" value="1"/>
</dbReference>
<dbReference type="RefSeq" id="WP_118999113.1">
    <property type="nucleotide sequence ID" value="NZ_QWGP01000001.1"/>
</dbReference>
<evidence type="ECO:0000256" key="3">
    <source>
        <dbReference type="ARBA" id="ARBA00022448"/>
    </source>
</evidence>
<dbReference type="InterPro" id="IPR038404">
    <property type="entry name" value="TRAP_DctP_sf"/>
</dbReference>
<organism evidence="7 8">
    <name type="scientific">Cereibacter sphaeroides</name>
    <name type="common">Rhodobacter sphaeroides</name>
    <dbReference type="NCBI Taxonomy" id="1063"/>
    <lineage>
        <taxon>Bacteria</taxon>
        <taxon>Pseudomonadati</taxon>
        <taxon>Pseudomonadota</taxon>
        <taxon>Alphaproteobacteria</taxon>
        <taxon>Rhodobacterales</taxon>
        <taxon>Paracoccaceae</taxon>
        <taxon>Cereibacter</taxon>
    </lineage>
</organism>
<evidence type="ECO:0000256" key="6">
    <source>
        <dbReference type="SAM" id="SignalP"/>
    </source>
</evidence>
<reference evidence="7 8" key="1">
    <citation type="submission" date="2018-08" db="EMBL/GenBank/DDBJ databases">
        <title>Draft genome sequence of Rhodobacter sphaeroides FY.</title>
        <authorList>
            <person name="Rayyan A."/>
            <person name="Meyer T.E."/>
            <person name="Kyndt J.A."/>
        </authorList>
    </citation>
    <scope>NUCLEOTIDE SEQUENCE [LARGE SCALE GENOMIC DNA]</scope>
    <source>
        <strain evidence="7 8">FY</strain>
    </source>
</reference>
<keyword evidence="5" id="KW-0574">Periplasm</keyword>
<keyword evidence="4 6" id="KW-0732">Signal</keyword>
<evidence type="ECO:0000256" key="4">
    <source>
        <dbReference type="ARBA" id="ARBA00022729"/>
    </source>
</evidence>
<evidence type="ECO:0000313" key="7">
    <source>
        <dbReference type="EMBL" id="RHZ98814.1"/>
    </source>
</evidence>
<gene>
    <name evidence="7" type="ORF">D1114_01630</name>
</gene>
<dbReference type="InterPro" id="IPR018389">
    <property type="entry name" value="DctP_fam"/>
</dbReference>
<evidence type="ECO:0000313" key="8">
    <source>
        <dbReference type="Proteomes" id="UP000266305"/>
    </source>
</evidence>
<evidence type="ECO:0000256" key="2">
    <source>
        <dbReference type="ARBA" id="ARBA00009023"/>
    </source>
</evidence>
<dbReference type="GO" id="GO:0042597">
    <property type="term" value="C:periplasmic space"/>
    <property type="evidence" value="ECO:0007669"/>
    <property type="project" value="UniProtKB-SubCell"/>
</dbReference>
<dbReference type="Proteomes" id="UP000266305">
    <property type="component" value="Unassembled WGS sequence"/>
</dbReference>
<evidence type="ECO:0000256" key="1">
    <source>
        <dbReference type="ARBA" id="ARBA00004418"/>
    </source>
</evidence>
<name>A0AAX1US96_CERSP</name>
<dbReference type="Gene3D" id="3.40.190.170">
    <property type="entry name" value="Bacterial extracellular solute-binding protein, family 7"/>
    <property type="match status" value="1"/>
</dbReference>